<feature type="non-terminal residue" evidence="2">
    <location>
        <position position="1"/>
    </location>
</feature>
<feature type="compositionally biased region" description="Basic residues" evidence="1">
    <location>
        <begin position="391"/>
        <end position="410"/>
    </location>
</feature>
<gene>
    <name evidence="2" type="ORF">AVDCRST_MAG52-175</name>
</gene>
<feature type="compositionally biased region" description="Basic residues" evidence="1">
    <location>
        <begin position="1"/>
        <end position="14"/>
    </location>
</feature>
<feature type="region of interest" description="Disordered" evidence="1">
    <location>
        <begin position="1"/>
        <end position="422"/>
    </location>
</feature>
<evidence type="ECO:0000256" key="1">
    <source>
        <dbReference type="SAM" id="MobiDB-lite"/>
    </source>
</evidence>
<feature type="compositionally biased region" description="Basic and acidic residues" evidence="1">
    <location>
        <begin position="315"/>
        <end position="334"/>
    </location>
</feature>
<dbReference type="AlphaFoldDB" id="A0A6J4H544"/>
<name>A0A6J4H544_9ACTN</name>
<proteinExistence type="predicted"/>
<feature type="non-terminal residue" evidence="2">
    <location>
        <position position="422"/>
    </location>
</feature>
<feature type="compositionally biased region" description="Basic residues" evidence="1">
    <location>
        <begin position="97"/>
        <end position="108"/>
    </location>
</feature>
<evidence type="ECO:0000313" key="2">
    <source>
        <dbReference type="EMBL" id="CAA9215264.1"/>
    </source>
</evidence>
<protein>
    <submittedName>
        <fullName evidence="2">Oxidoreductase</fullName>
    </submittedName>
</protein>
<accession>A0A6J4H544</accession>
<feature type="compositionally biased region" description="Low complexity" evidence="1">
    <location>
        <begin position="217"/>
        <end position="226"/>
    </location>
</feature>
<feature type="compositionally biased region" description="Basic residues" evidence="1">
    <location>
        <begin position="270"/>
        <end position="287"/>
    </location>
</feature>
<feature type="compositionally biased region" description="Gly residues" evidence="1">
    <location>
        <begin position="16"/>
        <end position="27"/>
    </location>
</feature>
<feature type="compositionally biased region" description="Low complexity" evidence="1">
    <location>
        <begin position="242"/>
        <end position="255"/>
    </location>
</feature>
<organism evidence="2">
    <name type="scientific">uncultured Blastococcus sp</name>
    <dbReference type="NCBI Taxonomy" id="217144"/>
    <lineage>
        <taxon>Bacteria</taxon>
        <taxon>Bacillati</taxon>
        <taxon>Actinomycetota</taxon>
        <taxon>Actinomycetes</taxon>
        <taxon>Geodermatophilales</taxon>
        <taxon>Geodermatophilaceae</taxon>
        <taxon>Blastococcus</taxon>
        <taxon>environmental samples</taxon>
    </lineage>
</organism>
<sequence length="422" mass="45613">ARRCRPSSHRRPRGGCRPGRLGGGRLGGPLRAGRRPRRRGRLPPRQGLRRRAHAACHRRTGRAGPGGLGARARPQPRSPGRRVRPPVGAALAGRAVPRSRQRGPAHRAGRADPAGRPGLWCRAPGPGAGGRRRARRGPGVRSRVRAGRRHPRHRRLPAPRRGRRGALSAGSGAGPRVAPGHRLRRRGAQLPPFRAQPRRVDLLAPGAARHRGRAAVRVRLGLPAGPRRGRGEPRRGDPGHRPPAGRGAAQVVAGVLRRDPPRGVGAGRPGPRRLLRAAAHGRRRVRSGRPQLGPDRRRRRLREPAQRRGHRLRARDRARDRRTAGRGRLVDRLARHAAPALRRGVLHRPAPGGPADRAALPARGRPGRHAVPGADDRGAAGDGQPGERGGPRRRRPGLARGRKAVGHGRRPATVPGRRPPRL</sequence>
<feature type="compositionally biased region" description="Basic and acidic residues" evidence="1">
    <location>
        <begin position="229"/>
        <end position="240"/>
    </location>
</feature>
<feature type="compositionally biased region" description="Low complexity" evidence="1">
    <location>
        <begin position="165"/>
        <end position="176"/>
    </location>
</feature>
<feature type="compositionally biased region" description="Basic residues" evidence="1">
    <location>
        <begin position="32"/>
        <end position="61"/>
    </location>
</feature>
<reference evidence="2" key="1">
    <citation type="submission" date="2020-02" db="EMBL/GenBank/DDBJ databases">
        <authorList>
            <person name="Meier V. D."/>
        </authorList>
    </citation>
    <scope>NUCLEOTIDE SEQUENCE</scope>
    <source>
        <strain evidence="2">AVDCRST_MAG52</strain>
    </source>
</reference>
<feature type="compositionally biased region" description="Basic residues" evidence="1">
    <location>
        <begin position="130"/>
        <end position="164"/>
    </location>
</feature>
<feature type="compositionally biased region" description="Basic residues" evidence="1">
    <location>
        <begin position="296"/>
        <end position="314"/>
    </location>
</feature>
<feature type="compositionally biased region" description="Low complexity" evidence="1">
    <location>
        <begin position="336"/>
        <end position="364"/>
    </location>
</feature>
<dbReference type="EMBL" id="CADCTN010000016">
    <property type="protein sequence ID" value="CAA9215264.1"/>
    <property type="molecule type" value="Genomic_DNA"/>
</dbReference>